<protein>
    <submittedName>
        <fullName evidence="1">Uncharacterized protein</fullName>
    </submittedName>
</protein>
<dbReference type="AlphaFoldDB" id="A0A0E9VPQ1"/>
<name>A0A0E9VPQ1_ANGAN</name>
<reference evidence="1" key="2">
    <citation type="journal article" date="2015" name="Fish Shellfish Immunol.">
        <title>Early steps in the European eel (Anguilla anguilla)-Vibrio vulnificus interaction in the gills: Role of the RtxA13 toxin.</title>
        <authorList>
            <person name="Callol A."/>
            <person name="Pajuelo D."/>
            <person name="Ebbesson L."/>
            <person name="Teles M."/>
            <person name="MacKenzie S."/>
            <person name="Amaro C."/>
        </authorList>
    </citation>
    <scope>NUCLEOTIDE SEQUENCE</scope>
</reference>
<sequence>MQLELLSFGVTLYHYYSYIYYRYKYSPEVKTFFKLSFTLINKKNCIVM</sequence>
<evidence type="ECO:0000313" key="1">
    <source>
        <dbReference type="EMBL" id="JAH80011.1"/>
    </source>
</evidence>
<organism evidence="1">
    <name type="scientific">Anguilla anguilla</name>
    <name type="common">European freshwater eel</name>
    <name type="synonym">Muraena anguilla</name>
    <dbReference type="NCBI Taxonomy" id="7936"/>
    <lineage>
        <taxon>Eukaryota</taxon>
        <taxon>Metazoa</taxon>
        <taxon>Chordata</taxon>
        <taxon>Craniata</taxon>
        <taxon>Vertebrata</taxon>
        <taxon>Euteleostomi</taxon>
        <taxon>Actinopterygii</taxon>
        <taxon>Neopterygii</taxon>
        <taxon>Teleostei</taxon>
        <taxon>Anguilliformes</taxon>
        <taxon>Anguillidae</taxon>
        <taxon>Anguilla</taxon>
    </lineage>
</organism>
<accession>A0A0E9VPQ1</accession>
<dbReference type="EMBL" id="GBXM01028566">
    <property type="protein sequence ID" value="JAH80011.1"/>
    <property type="molecule type" value="Transcribed_RNA"/>
</dbReference>
<proteinExistence type="predicted"/>
<reference evidence="1" key="1">
    <citation type="submission" date="2014-11" db="EMBL/GenBank/DDBJ databases">
        <authorList>
            <person name="Amaro Gonzalez C."/>
        </authorList>
    </citation>
    <scope>NUCLEOTIDE SEQUENCE</scope>
</reference>